<organism evidence="1 2">
    <name type="scientific">Pseudovibrio ascidiaceicola</name>
    <dbReference type="NCBI Taxonomy" id="285279"/>
    <lineage>
        <taxon>Bacteria</taxon>
        <taxon>Pseudomonadati</taxon>
        <taxon>Pseudomonadota</taxon>
        <taxon>Alphaproteobacteria</taxon>
        <taxon>Hyphomicrobiales</taxon>
        <taxon>Stappiaceae</taxon>
        <taxon>Pseudovibrio</taxon>
    </lineage>
</organism>
<keyword evidence="2" id="KW-1185">Reference proteome</keyword>
<reference evidence="1 2" key="1">
    <citation type="submission" date="2016-10" db="EMBL/GenBank/DDBJ databases">
        <authorList>
            <person name="Varghese N."/>
            <person name="Submissions S."/>
        </authorList>
    </citation>
    <scope>NUCLEOTIDE SEQUENCE [LARGE SCALE GENOMIC DNA]</scope>
    <source>
        <strain evidence="1 2">DSM 16392</strain>
    </source>
</reference>
<dbReference type="Proteomes" id="UP000199598">
    <property type="component" value="Unassembled WGS sequence"/>
</dbReference>
<dbReference type="EMBL" id="FOSK01000003">
    <property type="protein sequence ID" value="SFK23536.1"/>
    <property type="molecule type" value="Genomic_DNA"/>
</dbReference>
<evidence type="ECO:0000313" key="2">
    <source>
        <dbReference type="Proteomes" id="UP000199598"/>
    </source>
</evidence>
<protein>
    <submittedName>
        <fullName evidence="1">Uncharacterized protein</fullName>
    </submittedName>
</protein>
<evidence type="ECO:0000313" key="1">
    <source>
        <dbReference type="EMBL" id="SFK23536.1"/>
    </source>
</evidence>
<gene>
    <name evidence="1" type="ORF">SAMN04488518_103178</name>
</gene>
<proteinExistence type="predicted"/>
<sequence>MFADALVIPQLYCKRIGAASGLSALPLKFSQGDFELLDDVRYVAFICIHAWYAGFLSLKRGLIIRLEQPNGLVSKRQTGP</sequence>
<comment type="caution">
    <text evidence="1">The sequence shown here is derived from an EMBL/GenBank/DDBJ whole genome shotgun (WGS) entry which is preliminary data.</text>
</comment>
<name>A0A1I3XX10_9HYPH</name>
<accession>A0A1I3XX10</accession>